<evidence type="ECO:0000259" key="1">
    <source>
        <dbReference type="PROSITE" id="PS50075"/>
    </source>
</evidence>
<dbReference type="Proteomes" id="UP000663868">
    <property type="component" value="Unassembled WGS sequence"/>
</dbReference>
<sequence>MFFRLAMKMFFNVNAASTFGNPFQANRFLNNYANQFSKLSKNQVKVLNLGFVRGLTSIGVCQLADHTFLLQNDDQCQMLYGNQIAMQIEEHLPMGNLNDNEPLTVQGLDSLLAIELSVGLKKQFGLVISELALLGGLSVKQIVESVSL</sequence>
<evidence type="ECO:0000313" key="2">
    <source>
        <dbReference type="EMBL" id="CAF3991397.1"/>
    </source>
</evidence>
<reference evidence="2" key="1">
    <citation type="submission" date="2021-02" db="EMBL/GenBank/DDBJ databases">
        <authorList>
            <person name="Nowell W R."/>
        </authorList>
    </citation>
    <scope>NUCLEOTIDE SEQUENCE</scope>
</reference>
<name>A0A819N9Q4_9BILA</name>
<protein>
    <recommendedName>
        <fullName evidence="1">Carrier domain-containing protein</fullName>
    </recommendedName>
</protein>
<comment type="caution">
    <text evidence="2">The sequence shown here is derived from an EMBL/GenBank/DDBJ whole genome shotgun (WGS) entry which is preliminary data.</text>
</comment>
<dbReference type="InterPro" id="IPR009081">
    <property type="entry name" value="PP-bd_ACP"/>
</dbReference>
<dbReference type="Pfam" id="PF00550">
    <property type="entry name" value="PP-binding"/>
    <property type="match status" value="1"/>
</dbReference>
<dbReference type="AlphaFoldDB" id="A0A819N9Q4"/>
<dbReference type="Gene3D" id="1.10.1200.10">
    <property type="entry name" value="ACP-like"/>
    <property type="match status" value="1"/>
</dbReference>
<proteinExistence type="predicted"/>
<dbReference type="SUPFAM" id="SSF47336">
    <property type="entry name" value="ACP-like"/>
    <property type="match status" value="1"/>
</dbReference>
<dbReference type="InterPro" id="IPR036736">
    <property type="entry name" value="ACP-like_sf"/>
</dbReference>
<organism evidence="2 3">
    <name type="scientific">Adineta steineri</name>
    <dbReference type="NCBI Taxonomy" id="433720"/>
    <lineage>
        <taxon>Eukaryota</taxon>
        <taxon>Metazoa</taxon>
        <taxon>Spiralia</taxon>
        <taxon>Gnathifera</taxon>
        <taxon>Rotifera</taxon>
        <taxon>Eurotatoria</taxon>
        <taxon>Bdelloidea</taxon>
        <taxon>Adinetida</taxon>
        <taxon>Adinetidae</taxon>
        <taxon>Adineta</taxon>
    </lineage>
</organism>
<accession>A0A819N9Q4</accession>
<evidence type="ECO:0000313" key="3">
    <source>
        <dbReference type="Proteomes" id="UP000663868"/>
    </source>
</evidence>
<gene>
    <name evidence="2" type="ORF">KXQ929_LOCUS27928</name>
</gene>
<dbReference type="PROSITE" id="PS50075">
    <property type="entry name" value="CARRIER"/>
    <property type="match status" value="1"/>
</dbReference>
<dbReference type="EMBL" id="CAJOBB010002699">
    <property type="protein sequence ID" value="CAF3991397.1"/>
    <property type="molecule type" value="Genomic_DNA"/>
</dbReference>
<feature type="domain" description="Carrier" evidence="1">
    <location>
        <begin position="75"/>
        <end position="148"/>
    </location>
</feature>